<feature type="region of interest" description="Disordered" evidence="1">
    <location>
        <begin position="117"/>
        <end position="153"/>
    </location>
</feature>
<organism evidence="2 3">
    <name type="scientific">Blyttiomyces helicus</name>
    <dbReference type="NCBI Taxonomy" id="388810"/>
    <lineage>
        <taxon>Eukaryota</taxon>
        <taxon>Fungi</taxon>
        <taxon>Fungi incertae sedis</taxon>
        <taxon>Chytridiomycota</taxon>
        <taxon>Chytridiomycota incertae sedis</taxon>
        <taxon>Chytridiomycetes</taxon>
        <taxon>Chytridiomycetes incertae sedis</taxon>
        <taxon>Blyttiomyces</taxon>
    </lineage>
</organism>
<proteinExistence type="predicted"/>
<evidence type="ECO:0000313" key="2">
    <source>
        <dbReference type="EMBL" id="RKO92459.1"/>
    </source>
</evidence>
<accession>A0A4P9WHY4</accession>
<name>A0A4P9WHY4_9FUNG</name>
<dbReference type="OrthoDB" id="5399569at2759"/>
<protein>
    <submittedName>
        <fullName evidence="2">Uncharacterized protein</fullName>
    </submittedName>
</protein>
<evidence type="ECO:0000256" key="1">
    <source>
        <dbReference type="SAM" id="MobiDB-lite"/>
    </source>
</evidence>
<reference evidence="3" key="1">
    <citation type="journal article" date="2018" name="Nat. Microbiol.">
        <title>Leveraging single-cell genomics to expand the fungal tree of life.</title>
        <authorList>
            <person name="Ahrendt S.R."/>
            <person name="Quandt C.A."/>
            <person name="Ciobanu D."/>
            <person name="Clum A."/>
            <person name="Salamov A."/>
            <person name="Andreopoulos B."/>
            <person name="Cheng J.F."/>
            <person name="Woyke T."/>
            <person name="Pelin A."/>
            <person name="Henrissat B."/>
            <person name="Reynolds N.K."/>
            <person name="Benny G.L."/>
            <person name="Smith M.E."/>
            <person name="James T.Y."/>
            <person name="Grigoriev I.V."/>
        </authorList>
    </citation>
    <scope>NUCLEOTIDE SEQUENCE [LARGE SCALE GENOMIC DNA]</scope>
</reference>
<feature type="compositionally biased region" description="Basic and acidic residues" evidence="1">
    <location>
        <begin position="142"/>
        <end position="153"/>
    </location>
</feature>
<gene>
    <name evidence="2" type="ORF">BDK51DRAFT_32472</name>
</gene>
<dbReference type="Proteomes" id="UP000269721">
    <property type="component" value="Unassembled WGS sequence"/>
</dbReference>
<dbReference type="AlphaFoldDB" id="A0A4P9WHY4"/>
<sequence>MGPFGGCHKVQALPNVFDISPSPTRSKNQPLSKGITEYLFRTPDLLEEAITAALHDRDMRGDDCEFYTSTRGWVECVELGNFDAYAKRFNDTADFFKDRTVDGAKTSAKMIETIAAKVAEQGPTSPTLKDPEDAAPPPKKNKVAEAEGQKISY</sequence>
<evidence type="ECO:0000313" key="3">
    <source>
        <dbReference type="Proteomes" id="UP000269721"/>
    </source>
</evidence>
<dbReference type="EMBL" id="KZ994626">
    <property type="protein sequence ID" value="RKO92459.1"/>
    <property type="molecule type" value="Genomic_DNA"/>
</dbReference>
<keyword evidence="3" id="KW-1185">Reference proteome</keyword>
<dbReference type="Gene3D" id="1.10.3660.10">
    <property type="entry name" value="6-phosphogluconate dehydrogenase C-terminal like domain"/>
    <property type="match status" value="1"/>
</dbReference>